<reference evidence="1" key="1">
    <citation type="submission" date="2021-06" db="EMBL/GenBank/DDBJ databases">
        <authorList>
            <person name="Hodson N. C."/>
            <person name="Mongue J. A."/>
            <person name="Jaron S. K."/>
        </authorList>
    </citation>
    <scope>NUCLEOTIDE SEQUENCE</scope>
</reference>
<dbReference type="OrthoDB" id="24555at2759"/>
<comment type="caution">
    <text evidence="1">The sequence shown here is derived from an EMBL/GenBank/DDBJ whole genome shotgun (WGS) entry which is preliminary data.</text>
</comment>
<protein>
    <submittedName>
        <fullName evidence="1">Uncharacterized protein</fullName>
    </submittedName>
</protein>
<organism evidence="1 2">
    <name type="scientific">Allacma fusca</name>
    <dbReference type="NCBI Taxonomy" id="39272"/>
    <lineage>
        <taxon>Eukaryota</taxon>
        <taxon>Metazoa</taxon>
        <taxon>Ecdysozoa</taxon>
        <taxon>Arthropoda</taxon>
        <taxon>Hexapoda</taxon>
        <taxon>Collembola</taxon>
        <taxon>Symphypleona</taxon>
        <taxon>Sminthuridae</taxon>
        <taxon>Allacma</taxon>
    </lineage>
</organism>
<dbReference type="EMBL" id="CAJVCH010061537">
    <property type="protein sequence ID" value="CAG7719459.1"/>
    <property type="molecule type" value="Genomic_DNA"/>
</dbReference>
<dbReference type="Proteomes" id="UP000708208">
    <property type="component" value="Unassembled WGS sequence"/>
</dbReference>
<sequence>FQQNGSQINSSSLKETYIQVKRNHEGLGTFGGQCHWAPWPWKIQQLPKLLFCCELQNQRFKFCRLLCNSQTTLLFVKTTNNVPIAVPRWKPSVGWSVDLDRRSHPDRCKDQDNTRLNLAKQRYAKDVREAHEERFQLELQIHEIITNLIRKPFPAVKSGVMEMISEKVAARKKYLVVHFSHYYQIQTFHYPAEFALAEFSIFNGLGDGVSGLIDVGKIPLGYYYLVREGRK</sequence>
<feature type="non-terminal residue" evidence="1">
    <location>
        <position position="1"/>
    </location>
</feature>
<keyword evidence="2" id="KW-1185">Reference proteome</keyword>
<gene>
    <name evidence="1" type="ORF">AFUS01_LOCUS8783</name>
</gene>
<evidence type="ECO:0000313" key="2">
    <source>
        <dbReference type="Proteomes" id="UP000708208"/>
    </source>
</evidence>
<dbReference type="AlphaFoldDB" id="A0A8J2JQK7"/>
<evidence type="ECO:0000313" key="1">
    <source>
        <dbReference type="EMBL" id="CAG7719459.1"/>
    </source>
</evidence>
<proteinExistence type="predicted"/>
<accession>A0A8J2JQK7</accession>
<name>A0A8J2JQK7_9HEXA</name>